<organism evidence="2 3">
    <name type="scientific">Candidatus Mycoplasma haematohominis</name>
    <dbReference type="NCBI Taxonomy" id="1494318"/>
    <lineage>
        <taxon>Bacteria</taxon>
        <taxon>Bacillati</taxon>
        <taxon>Mycoplasmatota</taxon>
        <taxon>Mollicutes</taxon>
        <taxon>Mycoplasmataceae</taxon>
        <taxon>Mycoplasma</taxon>
    </lineage>
</organism>
<evidence type="ECO:0000313" key="2">
    <source>
        <dbReference type="EMBL" id="GCE63739.1"/>
    </source>
</evidence>
<sequence length="169" mass="17816">MSTQTIAAAVAGTAVIGGGGATIAYAAGAFDAKYSDFDDYVKNGGKYRYIGSSGTDRSLTEDKIKAHLKDTNKGDSYRTALTGKIDNMNLTGTSNPSKPNASEIGQAGKEASGTTTNLDKVAKFVNQWCEVTKVKKPANAQAGDKFRVSDLEAVSEWNAFVSVCVEEIN</sequence>
<feature type="compositionally biased region" description="Polar residues" evidence="1">
    <location>
        <begin position="88"/>
        <end position="100"/>
    </location>
</feature>
<dbReference type="RefSeq" id="WP_216083418.1">
    <property type="nucleotide sequence ID" value="NZ_CACTIB010000021.1"/>
</dbReference>
<name>A0A478FTC9_9MOLU</name>
<proteinExistence type="predicted"/>
<comment type="caution">
    <text evidence="2">The sequence shown here is derived from an EMBL/GenBank/DDBJ whole genome shotgun (WGS) entry which is preliminary data.</text>
</comment>
<accession>A0A478FTC9</accession>
<dbReference type="Proteomes" id="UP000324831">
    <property type="component" value="Unassembled WGS sequence"/>
</dbReference>
<dbReference type="EMBL" id="BIMN01000003">
    <property type="protein sequence ID" value="GCE63739.1"/>
    <property type="molecule type" value="Genomic_DNA"/>
</dbReference>
<protein>
    <submittedName>
        <fullName evidence="2">Uncharacterized protein</fullName>
    </submittedName>
</protein>
<feature type="region of interest" description="Disordered" evidence="1">
    <location>
        <begin position="88"/>
        <end position="112"/>
    </location>
</feature>
<evidence type="ECO:0000313" key="3">
    <source>
        <dbReference type="Proteomes" id="UP000324831"/>
    </source>
</evidence>
<evidence type="ECO:0000256" key="1">
    <source>
        <dbReference type="SAM" id="MobiDB-lite"/>
    </source>
</evidence>
<reference evidence="2 3" key="1">
    <citation type="submission" date="2019-01" db="EMBL/GenBank/DDBJ databases">
        <title>Draft genome sequences of Candidatus Mycoplasma haemohominis SWG34-3 identified from a patient with pyrexia, anemia and liver dysfunction.</title>
        <authorList>
            <person name="Sekizuka T."/>
            <person name="Hattori N."/>
            <person name="Katano H."/>
            <person name="Takuma T."/>
            <person name="Ito T."/>
            <person name="Arai N."/>
            <person name="Yanai R."/>
            <person name="Ishii S."/>
            <person name="Miura Y."/>
            <person name="Tokunaga T."/>
            <person name="Watanabe H."/>
            <person name="Nomura N."/>
            <person name="Eguchi J."/>
            <person name="Arai T."/>
            <person name="Hasegawa H."/>
            <person name="Nakamaki T."/>
            <person name="Wakita T."/>
            <person name="Niki Y."/>
            <person name="Kuroda M."/>
        </authorList>
    </citation>
    <scope>NUCLEOTIDE SEQUENCE [LARGE SCALE GENOMIC DNA]</scope>
    <source>
        <strain evidence="2">SWG34-3</strain>
    </source>
</reference>
<gene>
    <name evidence="2" type="ORF">MHSWG343_07390</name>
</gene>
<dbReference type="AlphaFoldDB" id="A0A478FTC9"/>